<sequence>MLKIRKFLKIIFIFSPVIVFFSCGETVTQAEKLLTGENKEASPYVKIDEKTKSFTLDLSTSRIEKLEKSAFFSLKSRFYQKLNAQSLDEKNTNDSKSSKSNGEKINFYFLSKIIFPDSLIEIEDYAFYVDSANLTKCEKILELDFSKANKLQKIGNFAFQGNNVKTLVLPPSIKSIGKQAFAKNQLEQVDFSQAKKLEEIQTGAFFDNKIKELDFSANSNLVEIFPGSFESNQIEKVKFNINSKPIIIRNSVFKDNVIKTEVGIENLPKNSKLENIFS</sequence>
<keyword evidence="2" id="KW-1185">Reference proteome</keyword>
<dbReference type="InterPro" id="IPR032675">
    <property type="entry name" value="LRR_dom_sf"/>
</dbReference>
<dbReference type="Proteomes" id="UP000031129">
    <property type="component" value="Chromosome"/>
</dbReference>
<dbReference type="SUPFAM" id="SSF52058">
    <property type="entry name" value="L domain-like"/>
    <property type="match status" value="1"/>
</dbReference>
<dbReference type="STRING" id="743971.MYF_00730"/>
<dbReference type="Gene3D" id="3.80.10.10">
    <property type="entry name" value="Ribonuclease Inhibitor"/>
    <property type="match status" value="1"/>
</dbReference>
<reference evidence="1 2" key="1">
    <citation type="journal article" date="2015" name="Genome Announc.">
        <title>Complete Genome Sequence of Mycoplasma flocculare Strain Ms42T (ATCC 27399T).</title>
        <authorList>
            <person name="Calcutt M.J."/>
            <person name="Foecking M.F."/>
            <person name="Heidari M.B."/>
            <person name="McIntosh M.A."/>
        </authorList>
    </citation>
    <scope>NUCLEOTIDE SEQUENCE [LARGE SCALE GENOMIC DNA]</scope>
    <source>
        <strain evidence="2">ATCC 27399</strain>
    </source>
</reference>
<dbReference type="PROSITE" id="PS51257">
    <property type="entry name" value="PROKAR_LIPOPROTEIN"/>
    <property type="match status" value="1"/>
</dbReference>
<gene>
    <name evidence="1" type="ORF">MYF_00730</name>
</gene>
<dbReference type="OrthoDB" id="400331at2"/>
<evidence type="ECO:0000313" key="2">
    <source>
        <dbReference type="Proteomes" id="UP000031129"/>
    </source>
</evidence>
<proteinExistence type="predicted"/>
<dbReference type="InterPro" id="IPR026906">
    <property type="entry name" value="LRR_5"/>
</dbReference>
<dbReference type="Pfam" id="PF13306">
    <property type="entry name" value="LRR_5"/>
    <property type="match status" value="1"/>
</dbReference>
<dbReference type="HOGENOM" id="CLU_087583_0_0_14"/>
<dbReference type="KEGG" id="mfq:MYF_00730"/>
<evidence type="ECO:0000313" key="1">
    <source>
        <dbReference type="EMBL" id="AJC49701.1"/>
    </source>
</evidence>
<name>A0A0A8EC05_MESFC</name>
<evidence type="ECO:0008006" key="3">
    <source>
        <dbReference type="Google" id="ProtNLM"/>
    </source>
</evidence>
<protein>
    <recommendedName>
        <fullName evidence="3">Lipoprotein</fullName>
    </recommendedName>
</protein>
<dbReference type="RefSeq" id="WP_002557610.1">
    <property type="nucleotide sequence ID" value="NZ_CP007585.1"/>
</dbReference>
<accession>A0A0A8EC05</accession>
<dbReference type="EMBL" id="CP007585">
    <property type="protein sequence ID" value="AJC49701.1"/>
    <property type="molecule type" value="Genomic_DNA"/>
</dbReference>
<organism evidence="1 2">
    <name type="scientific">Mesomycoplasma flocculare ATCC 27399</name>
    <dbReference type="NCBI Taxonomy" id="743971"/>
    <lineage>
        <taxon>Bacteria</taxon>
        <taxon>Bacillati</taxon>
        <taxon>Mycoplasmatota</taxon>
        <taxon>Mycoplasmoidales</taxon>
        <taxon>Metamycoplasmataceae</taxon>
        <taxon>Mesomycoplasma</taxon>
    </lineage>
</organism>
<dbReference type="AlphaFoldDB" id="A0A0A8EC05"/>